<dbReference type="AlphaFoldDB" id="X1TML9"/>
<protein>
    <submittedName>
        <fullName evidence="1">Uncharacterized protein</fullName>
    </submittedName>
</protein>
<feature type="non-terminal residue" evidence="1">
    <location>
        <position position="1"/>
    </location>
</feature>
<reference evidence="1" key="1">
    <citation type="journal article" date="2014" name="Front. Microbiol.">
        <title>High frequency of phylogenetically diverse reductive dehalogenase-homologous genes in deep subseafloor sedimentary metagenomes.</title>
        <authorList>
            <person name="Kawai M."/>
            <person name="Futagami T."/>
            <person name="Toyoda A."/>
            <person name="Takaki Y."/>
            <person name="Nishi S."/>
            <person name="Hori S."/>
            <person name="Arai W."/>
            <person name="Tsubouchi T."/>
            <person name="Morono Y."/>
            <person name="Uchiyama I."/>
            <person name="Ito T."/>
            <person name="Fujiyama A."/>
            <person name="Inagaki F."/>
            <person name="Takami H."/>
        </authorList>
    </citation>
    <scope>NUCLEOTIDE SEQUENCE</scope>
    <source>
        <strain evidence="1">Expedition CK06-06</strain>
    </source>
</reference>
<evidence type="ECO:0000313" key="1">
    <source>
        <dbReference type="EMBL" id="GAJ06578.1"/>
    </source>
</evidence>
<accession>X1TML9</accession>
<organism evidence="1">
    <name type="scientific">marine sediment metagenome</name>
    <dbReference type="NCBI Taxonomy" id="412755"/>
    <lineage>
        <taxon>unclassified sequences</taxon>
        <taxon>metagenomes</taxon>
        <taxon>ecological metagenomes</taxon>
    </lineage>
</organism>
<dbReference type="EMBL" id="BARW01030497">
    <property type="protein sequence ID" value="GAJ06578.1"/>
    <property type="molecule type" value="Genomic_DNA"/>
</dbReference>
<proteinExistence type="predicted"/>
<sequence>NPGTTFPIPIPAADTKYSFWKSHCLNFGGEFTEITNIKIYTDGGGFGTGITCNVGDETIDAADYVEATGTDGDTGTEMVAGHGGITGKADLFTYDVDTPKDVDAGPITEVGQSKHVVLQLDVINTASLGELDCNYFKVTTHYKGRSAYHQSQLYRHKAMLPHRE</sequence>
<comment type="caution">
    <text evidence="1">The sequence shown here is derived from an EMBL/GenBank/DDBJ whole genome shotgun (WGS) entry which is preliminary data.</text>
</comment>
<name>X1TML9_9ZZZZ</name>
<gene>
    <name evidence="1" type="ORF">S12H4_48743</name>
</gene>